<dbReference type="NCBIfam" id="TIGR01540">
    <property type="entry name" value="portal_PBSX"/>
    <property type="match status" value="1"/>
</dbReference>
<dbReference type="Proteomes" id="UP000295134">
    <property type="component" value="Chromosome"/>
</dbReference>
<protein>
    <submittedName>
        <fullName evidence="2">Phage capsid portal protein</fullName>
    </submittedName>
    <submittedName>
        <fullName evidence="3">Phage portal protein</fullName>
    </submittedName>
</protein>
<accession>D2TW62</accession>
<evidence type="ECO:0000313" key="3">
    <source>
        <dbReference type="EMBL" id="QBY44955.1"/>
    </source>
</evidence>
<evidence type="ECO:0000313" key="2">
    <source>
        <dbReference type="EMBL" id="CBA71593.1"/>
    </source>
</evidence>
<name>D2TW62_9GAMM</name>
<comment type="similarity">
    <text evidence="1">Belongs to the phage portal family. PBSX subfamily.</text>
</comment>
<organism evidence="2">
    <name type="scientific">Arsenophonus nasoniae</name>
    <name type="common">son-killer infecting Nasonia vitripennis</name>
    <dbReference type="NCBI Taxonomy" id="638"/>
    <lineage>
        <taxon>Bacteria</taxon>
        <taxon>Pseudomonadati</taxon>
        <taxon>Pseudomonadota</taxon>
        <taxon>Gammaproteobacteria</taxon>
        <taxon>Enterobacterales</taxon>
        <taxon>Morganellaceae</taxon>
        <taxon>Arsenophonus</taxon>
    </lineage>
</organism>
<dbReference type="AlphaFoldDB" id="D2TW62"/>
<dbReference type="InterPro" id="IPR006944">
    <property type="entry name" value="Phage/GTA_portal"/>
</dbReference>
<dbReference type="EMBL" id="CP038613">
    <property type="protein sequence ID" value="QBY44955.1"/>
    <property type="molecule type" value="Genomic_DNA"/>
</dbReference>
<dbReference type="InterPro" id="IPR006430">
    <property type="entry name" value="Phage_portal_PBSX"/>
</dbReference>
<evidence type="ECO:0000256" key="1">
    <source>
        <dbReference type="ARBA" id="ARBA00006799"/>
    </source>
</evidence>
<dbReference type="Pfam" id="PF04860">
    <property type="entry name" value="Phage_portal"/>
    <property type="match status" value="1"/>
</dbReference>
<reference evidence="2" key="1">
    <citation type="journal article" date="2010" name="Insect Mol. Biol.">
        <title>The draft genome sequence of Arsenophonus nasoniae, son-killer bacterium of Nasonia vitripennis, reveals genes associated with virulence and symbiosis.</title>
        <authorList>
            <person name="Wilkes T."/>
            <person name="Darby A.C."/>
            <person name="Choi J."/>
            <person name="Colborne J.K."/>
            <person name="Werren J.H."/>
            <person name="Hurst G.D.D."/>
        </authorList>
    </citation>
    <scope>NUCLEOTIDE SEQUENCE</scope>
</reference>
<dbReference type="KEGG" id="ans:ArsFIN_35420"/>
<sequence>MKRPLRLKHIPAKFTRRGEDLVTYWLVKYGYDCELYDFPAGQVFHLIEADINQEIYGLLEYLAALTSVLLNEASTLFRRKYYLNGSHAGYILYISNPSQSPQDIDNIREAFKSSKGPGNFRNLFLYSPDGKKDGIQTIPLSEAAAKDEFLNIKNVSRDDMLAAHRVPPQIMGIIPGNVGGFGDVEKAAKVFVRNELIPLQSKLKQLNSWLGDEVIRFAEYSLNDKN</sequence>
<dbReference type="EMBL" id="FN545156">
    <property type="protein sequence ID" value="CBA71593.1"/>
    <property type="molecule type" value="Genomic_DNA"/>
</dbReference>
<evidence type="ECO:0000313" key="4">
    <source>
        <dbReference type="Proteomes" id="UP000295134"/>
    </source>
</evidence>
<gene>
    <name evidence="2" type="ORF">ARN_02800</name>
    <name evidence="3" type="ORF">ArsFIN_35420</name>
</gene>
<reference evidence="3 4" key="2">
    <citation type="submission" date="2019-03" db="EMBL/GenBank/DDBJ databases">
        <title>Long-read sequencing reveals hyperdense prophage content in a complex bacterial symbiont genome.</title>
        <authorList>
            <person name="Frost C.L."/>
            <person name="Siozios S."/>
            <person name="Nadal-Jimenez P."/>
            <person name="Brockhurst M.A."/>
            <person name="King K.C."/>
            <person name="Darby A.C."/>
            <person name="Hurst G.D.D."/>
        </authorList>
    </citation>
    <scope>NUCLEOTIDE SEQUENCE [LARGE SCALE GENOMIC DNA]</scope>
    <source>
        <strain evidence="3 4">FIN</strain>
    </source>
</reference>
<proteinExistence type="inferred from homology"/>